<organism evidence="2 3">
    <name type="scientific">Cloeon dipterum</name>
    <dbReference type="NCBI Taxonomy" id="197152"/>
    <lineage>
        <taxon>Eukaryota</taxon>
        <taxon>Metazoa</taxon>
        <taxon>Ecdysozoa</taxon>
        <taxon>Arthropoda</taxon>
        <taxon>Hexapoda</taxon>
        <taxon>Insecta</taxon>
        <taxon>Pterygota</taxon>
        <taxon>Palaeoptera</taxon>
        <taxon>Ephemeroptera</taxon>
        <taxon>Pisciforma</taxon>
        <taxon>Baetidae</taxon>
        <taxon>Cloeon</taxon>
    </lineage>
</organism>
<comment type="caution">
    <text evidence="2">The sequence shown here is derived from an EMBL/GenBank/DDBJ whole genome shotgun (WGS) entry which is preliminary data.</text>
</comment>
<evidence type="ECO:0000313" key="2">
    <source>
        <dbReference type="EMBL" id="CAB3382871.1"/>
    </source>
</evidence>
<dbReference type="EMBL" id="CADEPI010000286">
    <property type="protein sequence ID" value="CAB3382871.1"/>
    <property type="molecule type" value="Genomic_DNA"/>
</dbReference>
<dbReference type="AlphaFoldDB" id="A0A8S1DQG3"/>
<name>A0A8S1DQG3_9INSE</name>
<reference evidence="2 3" key="1">
    <citation type="submission" date="2020-04" db="EMBL/GenBank/DDBJ databases">
        <authorList>
            <person name="Alioto T."/>
            <person name="Alioto T."/>
            <person name="Gomez Garrido J."/>
        </authorList>
    </citation>
    <scope>NUCLEOTIDE SEQUENCE [LARGE SCALE GENOMIC DNA]</scope>
</reference>
<feature type="region of interest" description="Disordered" evidence="1">
    <location>
        <begin position="1"/>
        <end position="22"/>
    </location>
</feature>
<keyword evidence="3" id="KW-1185">Reference proteome</keyword>
<protein>
    <submittedName>
        <fullName evidence="2">Uncharacterized protein</fullName>
    </submittedName>
</protein>
<accession>A0A8S1DQG3</accession>
<proteinExistence type="predicted"/>
<sequence length="92" mass="10198">MNVFLSQPGRQPPEAEEDDLGKASSRKYCYSIFQCANLDTGLKLIIVDDAHKDIARDQWNGSGNCPAKIQPASATAFLPWELVETFSKILIL</sequence>
<evidence type="ECO:0000313" key="3">
    <source>
        <dbReference type="Proteomes" id="UP000494165"/>
    </source>
</evidence>
<evidence type="ECO:0000256" key="1">
    <source>
        <dbReference type="SAM" id="MobiDB-lite"/>
    </source>
</evidence>
<dbReference type="Proteomes" id="UP000494165">
    <property type="component" value="Unassembled WGS sequence"/>
</dbReference>
<gene>
    <name evidence="2" type="ORF">CLODIP_2_CD07609</name>
</gene>